<feature type="active site" description="Proton acceptor" evidence="15">
    <location>
        <position position="289"/>
    </location>
</feature>
<feature type="binding site" evidence="17">
    <location>
        <position position="390"/>
    </location>
    <ligand>
        <name>FAD</name>
        <dbReference type="ChEBI" id="CHEBI:57692"/>
    </ligand>
</feature>
<dbReference type="Pfam" id="PF00890">
    <property type="entry name" value="FAD_binding_2"/>
    <property type="match status" value="1"/>
</dbReference>
<evidence type="ECO:0000256" key="3">
    <source>
        <dbReference type="ARBA" id="ARBA00008040"/>
    </source>
</evidence>
<dbReference type="GO" id="GO:0005886">
    <property type="term" value="C:plasma membrane"/>
    <property type="evidence" value="ECO:0007669"/>
    <property type="project" value="UniProtKB-SubCell"/>
</dbReference>
<dbReference type="Gene3D" id="3.90.700.10">
    <property type="entry name" value="Succinate dehydrogenase/fumarate reductase flavoprotein, catalytic domain"/>
    <property type="match status" value="1"/>
</dbReference>
<gene>
    <name evidence="22" type="ORF">SAMN04488050_106238</name>
</gene>
<dbReference type="PROSITE" id="PS00504">
    <property type="entry name" value="FRD_SDH_FAD_BINDING"/>
    <property type="match status" value="1"/>
</dbReference>
<feature type="binding site" evidence="16">
    <location>
        <position position="401"/>
    </location>
    <ligand>
        <name>substrate</name>
    </ligand>
</feature>
<feature type="binding site" evidence="16">
    <location>
        <position position="245"/>
    </location>
    <ligand>
        <name>substrate</name>
    </ligand>
</feature>
<dbReference type="GO" id="GO:0022900">
    <property type="term" value="P:electron transport chain"/>
    <property type="evidence" value="ECO:0007669"/>
    <property type="project" value="UniProtKB-UniRule"/>
</dbReference>
<evidence type="ECO:0000256" key="10">
    <source>
        <dbReference type="ARBA" id="ARBA00022982"/>
    </source>
</evidence>
<sequence length="600" mass="64990">MAAYEYETHDYDVVVVGAGGAGLRATLGMAEQGLRTACVTKVFPTRSHTVAAQGGIAASLANMGPDNWQWHMYDTVKGSDWLGDTDAMEYLARSAPAAVYELEHYGVPFSRTEEGKIYQRPFGGHTTEFGEGPAVQRTCAAADRTGHAILHTLYGQSLKNNAEFYIEYFAIDLLMEDGVCKGVLCWKLDDGTFHVFNAKMVVLATGGYGRAYFSATSAHTCTGDGGGMVARAGLALQDMEFVQFHPTGIYGSGCLITEGARGEGGYLTNKDGERFMERYAPQYKDLAPRDYVSRCMTMEIREGRGVGEHGDHIHLNLSHLPKEALAERLPGISESAKIFAGVDVTKEPIPVLPTVHYNMGGIPTNYWGEVLNPTAENPNAVVPGLMAVGEAGCASVHGANRLGSNSLIDLVVFGRAAAIRAGEVVDREGAVPTAPVSQIDKAFDRFDGVRNATGAIPTAELRLEMQRTMQADAAVFRASETLKDGKEKMTEIAGKMGDIKVTDRSLVWNSDLMESLELTNLMPNAIATIYGAEARHESRGAHAHEDFANRDDENWRVHTISRVEGNKVELSYRPVVVDPLTTEAEGGISLKKIAPKARTF</sequence>
<evidence type="ECO:0000256" key="8">
    <source>
        <dbReference type="ARBA" id="ARBA00022630"/>
    </source>
</evidence>
<accession>A0A1I6TP59</accession>
<dbReference type="Pfam" id="PF02910">
    <property type="entry name" value="Succ_DH_flav_C"/>
    <property type="match status" value="1"/>
</dbReference>
<dbReference type="GO" id="GO:0008177">
    <property type="term" value="F:succinate dehydrogenase (quinone) activity"/>
    <property type="evidence" value="ECO:0007669"/>
    <property type="project" value="UniProtKB-EC"/>
</dbReference>
<evidence type="ECO:0000256" key="17">
    <source>
        <dbReference type="PIRSR" id="PIRSR611281-3"/>
    </source>
</evidence>
<keyword evidence="10 19" id="KW-0249">Electron transport</keyword>
<evidence type="ECO:0000256" key="6">
    <source>
        <dbReference type="ARBA" id="ARBA00019965"/>
    </source>
</evidence>
<evidence type="ECO:0000259" key="21">
    <source>
        <dbReference type="Pfam" id="PF02910"/>
    </source>
</evidence>
<dbReference type="OrthoDB" id="9806724at2"/>
<comment type="cofactor">
    <cofactor evidence="17">
        <name>FAD</name>
        <dbReference type="ChEBI" id="CHEBI:57692"/>
    </cofactor>
    <text evidence="17">Flavinylated by SdhE, about 5% flavinylation occurs in the absence of SdhE.</text>
</comment>
<reference evidence="23" key="1">
    <citation type="submission" date="2016-10" db="EMBL/GenBank/DDBJ databases">
        <authorList>
            <person name="Varghese N."/>
            <person name="Submissions S."/>
        </authorList>
    </citation>
    <scope>NUCLEOTIDE SEQUENCE [LARGE SCALE GENOMIC DNA]</scope>
    <source>
        <strain evidence="23">DSM 26894</strain>
    </source>
</reference>
<feature type="binding site" evidence="16">
    <location>
        <position position="356"/>
    </location>
    <ligand>
        <name>substrate</name>
    </ligand>
</feature>
<keyword evidence="19" id="KW-1003">Cell membrane</keyword>
<dbReference type="STRING" id="311180.SAMN04488050_106238"/>
<comment type="pathway">
    <text evidence="2 19">Carbohydrate metabolism; tricarboxylic acid cycle; fumarate from succinate (bacterial route): step 1/1.</text>
</comment>
<evidence type="ECO:0000259" key="20">
    <source>
        <dbReference type="Pfam" id="PF00890"/>
    </source>
</evidence>
<dbReference type="Gene3D" id="3.50.50.60">
    <property type="entry name" value="FAD/NAD(P)-binding domain"/>
    <property type="match status" value="1"/>
</dbReference>
<keyword evidence="11 19" id="KW-0560">Oxidoreductase</keyword>
<keyword evidence="23" id="KW-1185">Reference proteome</keyword>
<dbReference type="EMBL" id="FOZW01000006">
    <property type="protein sequence ID" value="SFS90941.1"/>
    <property type="molecule type" value="Genomic_DNA"/>
</dbReference>
<dbReference type="NCBIfam" id="TIGR01812">
    <property type="entry name" value="sdhA_frdA_Gneg"/>
    <property type="match status" value="1"/>
</dbReference>
<dbReference type="GO" id="GO:0050660">
    <property type="term" value="F:flavin adenine dinucleotide binding"/>
    <property type="evidence" value="ECO:0007669"/>
    <property type="project" value="UniProtKB-UniRule"/>
</dbReference>
<dbReference type="InterPro" id="IPR030664">
    <property type="entry name" value="SdhA/FrdA/AprA"/>
</dbReference>
<feature type="binding site" evidence="17">
    <location>
        <begin position="17"/>
        <end position="22"/>
    </location>
    <ligand>
        <name>FAD</name>
        <dbReference type="ChEBI" id="CHEBI:57692"/>
    </ligand>
</feature>
<dbReference type="PANTHER" id="PTHR11632:SF51">
    <property type="entry name" value="SUCCINATE DEHYDROGENASE [UBIQUINONE] FLAVOPROTEIN SUBUNIT, MITOCHONDRIAL"/>
    <property type="match status" value="1"/>
</dbReference>
<evidence type="ECO:0000256" key="7">
    <source>
        <dbReference type="ARBA" id="ARBA00022448"/>
    </source>
</evidence>
<evidence type="ECO:0000256" key="9">
    <source>
        <dbReference type="ARBA" id="ARBA00022827"/>
    </source>
</evidence>
<evidence type="ECO:0000256" key="4">
    <source>
        <dbReference type="ARBA" id="ARBA00011294"/>
    </source>
</evidence>
<evidence type="ECO:0000256" key="13">
    <source>
        <dbReference type="ARBA" id="ARBA00049220"/>
    </source>
</evidence>
<name>A0A1I6TP59_9RHOB</name>
<evidence type="ECO:0000256" key="19">
    <source>
        <dbReference type="RuleBase" id="RU362051"/>
    </source>
</evidence>
<evidence type="ECO:0000256" key="12">
    <source>
        <dbReference type="ARBA" id="ARBA00023136"/>
    </source>
</evidence>
<dbReference type="SUPFAM" id="SSF46977">
    <property type="entry name" value="Succinate dehydrogenase/fumarate reductase flavoprotein C-terminal domain"/>
    <property type="match status" value="1"/>
</dbReference>
<evidence type="ECO:0000256" key="5">
    <source>
        <dbReference type="ARBA" id="ARBA00012792"/>
    </source>
</evidence>
<evidence type="ECO:0000256" key="18">
    <source>
        <dbReference type="PIRSR" id="PIRSR611281-4"/>
    </source>
</evidence>
<dbReference type="InterPro" id="IPR036188">
    <property type="entry name" value="FAD/NAD-bd_sf"/>
</dbReference>
<dbReference type="RefSeq" id="WP_092425010.1">
    <property type="nucleotide sequence ID" value="NZ_FNCL01000006.1"/>
</dbReference>
<dbReference type="InterPro" id="IPR011281">
    <property type="entry name" value="Succ_DH_flav_su_fwd"/>
</dbReference>
<feature type="domain" description="Fumarate reductase/succinate dehydrogenase flavoprotein-like C-terminal" evidence="21">
    <location>
        <begin position="462"/>
        <end position="598"/>
    </location>
</feature>
<evidence type="ECO:0000256" key="2">
    <source>
        <dbReference type="ARBA" id="ARBA00004894"/>
    </source>
</evidence>
<comment type="similarity">
    <text evidence="3 19">Belongs to the FAD-dependent oxidoreductase 2 family. FRD/SDH subfamily.</text>
</comment>
<keyword evidence="19" id="KW-0997">Cell inner membrane</keyword>
<comment type="subcellular location">
    <subcellularLocation>
        <location evidence="1 19">Cell inner membrane</location>
        <topology evidence="1 19">Peripheral membrane protein</topology>
        <orientation evidence="1 19">Cytoplasmic side</orientation>
    </subcellularLocation>
</comment>
<dbReference type="EC" id="1.3.5.1" evidence="5 19"/>
<evidence type="ECO:0000313" key="22">
    <source>
        <dbReference type="EMBL" id="SFS90941.1"/>
    </source>
</evidence>
<dbReference type="Gene3D" id="1.20.58.100">
    <property type="entry name" value="Fumarate reductase/succinate dehydrogenase flavoprotein-like, C-terminal domain"/>
    <property type="match status" value="1"/>
</dbReference>
<proteinExistence type="inferred from homology"/>
<dbReference type="UniPathway" id="UPA00223">
    <property type="reaction ID" value="UER01005"/>
</dbReference>
<keyword evidence="12 19" id="KW-0472">Membrane</keyword>
<feature type="modified residue" description="Tele-8alpha-FAD histidine" evidence="18">
    <location>
        <position position="48"/>
    </location>
</feature>
<evidence type="ECO:0000256" key="16">
    <source>
        <dbReference type="PIRSR" id="PIRSR611281-2"/>
    </source>
</evidence>
<dbReference type="Proteomes" id="UP000199392">
    <property type="component" value="Unassembled WGS sequence"/>
</dbReference>
<dbReference type="SUPFAM" id="SSF51905">
    <property type="entry name" value="FAD/NAD(P)-binding domain"/>
    <property type="match status" value="1"/>
</dbReference>
<feature type="domain" description="FAD-dependent oxidoreductase 2 FAD-binding" evidence="20">
    <location>
        <begin position="12"/>
        <end position="407"/>
    </location>
</feature>
<comment type="catalytic activity">
    <reaction evidence="13 19">
        <text>a quinone + succinate = fumarate + a quinol</text>
        <dbReference type="Rhea" id="RHEA:40523"/>
        <dbReference type="ChEBI" id="CHEBI:24646"/>
        <dbReference type="ChEBI" id="CHEBI:29806"/>
        <dbReference type="ChEBI" id="CHEBI:30031"/>
        <dbReference type="ChEBI" id="CHEBI:132124"/>
        <dbReference type="EC" id="1.3.5.1"/>
    </reaction>
</comment>
<feature type="binding site" evidence="16">
    <location>
        <position position="257"/>
    </location>
    <ligand>
        <name>substrate</name>
    </ligand>
</feature>
<dbReference type="InterPro" id="IPR015939">
    <property type="entry name" value="Fum_Rdtase/Succ_DH_flav-like_C"/>
</dbReference>
<dbReference type="InterPro" id="IPR003953">
    <property type="entry name" value="FAD-dep_OxRdtase_2_FAD-bd"/>
</dbReference>
<evidence type="ECO:0000256" key="15">
    <source>
        <dbReference type="PIRSR" id="PIRSR000171-1"/>
    </source>
</evidence>
<dbReference type="FunFam" id="3.90.700.10:FF:000001">
    <property type="entry name" value="Mitochondrial succinate dehydrogenase flavoprotein subunit"/>
    <property type="match status" value="1"/>
</dbReference>
<comment type="subunit">
    <text evidence="4">Part of an enzyme complex containing four subunits: a flavoprotein, an iron-sulfur, cytochrome b-556, and a hydrophobic anchor protein.</text>
</comment>
<keyword evidence="7 19" id="KW-0813">Transport</keyword>
<keyword evidence="9 17" id="KW-0274">FAD</keyword>
<evidence type="ECO:0000256" key="11">
    <source>
        <dbReference type="ARBA" id="ARBA00023002"/>
    </source>
</evidence>
<keyword evidence="8 17" id="KW-0285">Flavoprotein</keyword>
<dbReference type="InterPro" id="IPR037099">
    <property type="entry name" value="Fum_R/Succ_DH_flav-like_C_sf"/>
</dbReference>
<dbReference type="PANTHER" id="PTHR11632">
    <property type="entry name" value="SUCCINATE DEHYDROGENASE 2 FLAVOPROTEIN SUBUNIT"/>
    <property type="match status" value="1"/>
</dbReference>
<dbReference type="NCBIfam" id="TIGR01816">
    <property type="entry name" value="sdhA_forward"/>
    <property type="match status" value="1"/>
</dbReference>
<dbReference type="GO" id="GO:0006099">
    <property type="term" value="P:tricarboxylic acid cycle"/>
    <property type="evidence" value="ECO:0007669"/>
    <property type="project" value="UniProtKB-UniRule"/>
</dbReference>
<evidence type="ECO:0000256" key="14">
    <source>
        <dbReference type="NCBIfam" id="TIGR01816"/>
    </source>
</evidence>
<dbReference type="InterPro" id="IPR027477">
    <property type="entry name" value="Succ_DH/fumarate_Rdtase_cat_sf"/>
</dbReference>
<feature type="binding site" evidence="17">
    <location>
        <begin position="406"/>
        <end position="407"/>
    </location>
    <ligand>
        <name>FAD</name>
        <dbReference type="ChEBI" id="CHEBI:57692"/>
    </ligand>
</feature>
<feature type="binding site" evidence="17">
    <location>
        <begin position="40"/>
        <end position="55"/>
    </location>
    <ligand>
        <name>FAD</name>
        <dbReference type="ChEBI" id="CHEBI:57692"/>
    </ligand>
</feature>
<dbReference type="AlphaFoldDB" id="A0A1I6TP59"/>
<dbReference type="InterPro" id="IPR014006">
    <property type="entry name" value="Succ_Dhase_FrdA_Gneg"/>
</dbReference>
<dbReference type="Gene3D" id="4.10.80.40">
    <property type="entry name" value="succinate dehydrogenase protein domain"/>
    <property type="match status" value="1"/>
</dbReference>
<evidence type="ECO:0000313" key="23">
    <source>
        <dbReference type="Proteomes" id="UP000199392"/>
    </source>
</evidence>
<dbReference type="FunFam" id="3.50.50.60:FF:000026">
    <property type="entry name" value="Succinate dehydrogenase flavoprotein subunit"/>
    <property type="match status" value="1"/>
</dbReference>
<keyword evidence="19" id="KW-0816">Tricarboxylic acid cycle</keyword>
<protein>
    <recommendedName>
        <fullName evidence="6 14">Succinate dehydrogenase flavoprotein subunit</fullName>
        <ecNumber evidence="5 19">1.3.5.1</ecNumber>
    </recommendedName>
</protein>
<feature type="binding site" evidence="17">
    <location>
        <position position="224"/>
    </location>
    <ligand>
        <name>FAD</name>
        <dbReference type="ChEBI" id="CHEBI:57692"/>
    </ligand>
</feature>
<dbReference type="PIRSF" id="PIRSF000171">
    <property type="entry name" value="SDHA_APRA_LASPO"/>
    <property type="match status" value="1"/>
</dbReference>
<dbReference type="GO" id="GO:0009055">
    <property type="term" value="F:electron transfer activity"/>
    <property type="evidence" value="ECO:0007669"/>
    <property type="project" value="TreeGrafter"/>
</dbReference>
<dbReference type="SUPFAM" id="SSF56425">
    <property type="entry name" value="Succinate dehydrogenase/fumarate reductase flavoprotein, catalytic domain"/>
    <property type="match status" value="1"/>
</dbReference>
<dbReference type="InterPro" id="IPR003952">
    <property type="entry name" value="FRD_SDH_FAD_BS"/>
</dbReference>
<dbReference type="FunFam" id="1.20.58.100:FF:000001">
    <property type="entry name" value="Succinate dehydrogenase flavoprotein subunit (SdhA)"/>
    <property type="match status" value="1"/>
</dbReference>
<organism evidence="22 23">
    <name type="scientific">Alloyangia pacifica</name>
    <dbReference type="NCBI Taxonomy" id="311180"/>
    <lineage>
        <taxon>Bacteria</taxon>
        <taxon>Pseudomonadati</taxon>
        <taxon>Pseudomonadota</taxon>
        <taxon>Alphaproteobacteria</taxon>
        <taxon>Rhodobacterales</taxon>
        <taxon>Roseobacteraceae</taxon>
        <taxon>Alloyangia</taxon>
    </lineage>
</organism>
<evidence type="ECO:0000256" key="1">
    <source>
        <dbReference type="ARBA" id="ARBA00004515"/>
    </source>
</evidence>